<dbReference type="PANTHER" id="PTHR11731">
    <property type="entry name" value="PROTEASE FAMILY S9B,C DIPEPTIDYL-PEPTIDASE IV-RELATED"/>
    <property type="match status" value="1"/>
</dbReference>
<gene>
    <name evidence="20" type="ORF">BDV95DRAFT_629885</name>
</gene>
<dbReference type="AlphaFoldDB" id="A0A7C8M741"/>
<dbReference type="Gene3D" id="3.40.50.1820">
    <property type="entry name" value="alpha/beta hydrolase"/>
    <property type="match status" value="1"/>
</dbReference>
<dbReference type="GO" id="GO:0005774">
    <property type="term" value="C:vacuolar membrane"/>
    <property type="evidence" value="ECO:0007669"/>
    <property type="project" value="UniProtKB-SubCell"/>
</dbReference>
<dbReference type="SUPFAM" id="SSF82171">
    <property type="entry name" value="DPP6 N-terminal domain-like"/>
    <property type="match status" value="1"/>
</dbReference>
<dbReference type="GO" id="GO:0006508">
    <property type="term" value="P:proteolysis"/>
    <property type="evidence" value="ECO:0007669"/>
    <property type="project" value="UniProtKB-KW"/>
</dbReference>
<evidence type="ECO:0000256" key="2">
    <source>
        <dbReference type="ARBA" id="ARBA00002218"/>
    </source>
</evidence>
<evidence type="ECO:0000256" key="9">
    <source>
        <dbReference type="ARBA" id="ARBA00022692"/>
    </source>
</evidence>
<dbReference type="Proteomes" id="UP000481861">
    <property type="component" value="Unassembled WGS sequence"/>
</dbReference>
<evidence type="ECO:0000256" key="14">
    <source>
        <dbReference type="ARBA" id="ARBA00023136"/>
    </source>
</evidence>
<dbReference type="GO" id="GO:0004177">
    <property type="term" value="F:aminopeptidase activity"/>
    <property type="evidence" value="ECO:0007669"/>
    <property type="project" value="UniProtKB-KW"/>
</dbReference>
<comment type="similarity">
    <text evidence="4">Belongs to the peptidase S9B family.</text>
</comment>
<evidence type="ECO:0000259" key="18">
    <source>
        <dbReference type="Pfam" id="PF00326"/>
    </source>
</evidence>
<evidence type="ECO:0000256" key="11">
    <source>
        <dbReference type="ARBA" id="ARBA00022825"/>
    </source>
</evidence>
<evidence type="ECO:0000256" key="5">
    <source>
        <dbReference type="ARBA" id="ARBA00012062"/>
    </source>
</evidence>
<keyword evidence="13 17" id="KW-1133">Transmembrane helix</keyword>
<feature type="domain" description="Peptidase S9 prolyl oligopeptidase catalytic" evidence="18">
    <location>
        <begin position="685"/>
        <end position="889"/>
    </location>
</feature>
<feature type="region of interest" description="Disordered" evidence="16">
    <location>
        <begin position="1"/>
        <end position="32"/>
    </location>
</feature>
<keyword evidence="7" id="KW-0926">Vacuole</keyword>
<dbReference type="InterPro" id="IPR029058">
    <property type="entry name" value="AB_hydrolase_fold"/>
</dbReference>
<evidence type="ECO:0000256" key="13">
    <source>
        <dbReference type="ARBA" id="ARBA00022989"/>
    </source>
</evidence>
<evidence type="ECO:0000256" key="12">
    <source>
        <dbReference type="ARBA" id="ARBA00022968"/>
    </source>
</evidence>
<name>A0A7C8M741_9PLEO</name>
<dbReference type="GO" id="GO:0005886">
    <property type="term" value="C:plasma membrane"/>
    <property type="evidence" value="ECO:0007669"/>
    <property type="project" value="TreeGrafter"/>
</dbReference>
<dbReference type="InterPro" id="IPR001375">
    <property type="entry name" value="Peptidase_S9_cat"/>
</dbReference>
<keyword evidence="21" id="KW-1185">Reference proteome</keyword>
<evidence type="ECO:0000313" key="21">
    <source>
        <dbReference type="Proteomes" id="UP000481861"/>
    </source>
</evidence>
<dbReference type="SUPFAM" id="SSF53474">
    <property type="entry name" value="alpha/beta-Hydrolases"/>
    <property type="match status" value="1"/>
</dbReference>
<reference evidence="20 21" key="1">
    <citation type="submission" date="2020-01" db="EMBL/GenBank/DDBJ databases">
        <authorList>
            <consortium name="DOE Joint Genome Institute"/>
            <person name="Haridas S."/>
            <person name="Albert R."/>
            <person name="Binder M."/>
            <person name="Bloem J."/>
            <person name="Labutti K."/>
            <person name="Salamov A."/>
            <person name="Andreopoulos B."/>
            <person name="Baker S.E."/>
            <person name="Barry K."/>
            <person name="Bills G."/>
            <person name="Bluhm B.H."/>
            <person name="Cannon C."/>
            <person name="Castanera R."/>
            <person name="Culley D.E."/>
            <person name="Daum C."/>
            <person name="Ezra D."/>
            <person name="Gonzalez J.B."/>
            <person name="Henrissat B."/>
            <person name="Kuo A."/>
            <person name="Liang C."/>
            <person name="Lipzen A."/>
            <person name="Lutzoni F."/>
            <person name="Magnuson J."/>
            <person name="Mondo S."/>
            <person name="Nolan M."/>
            <person name="Ohm R."/>
            <person name="Pangilinan J."/>
            <person name="Park H.-J.H."/>
            <person name="Ramirez L."/>
            <person name="Alfaro M."/>
            <person name="Sun H."/>
            <person name="Tritt A."/>
            <person name="Yoshinaga Y."/>
            <person name="Zwiers L.-H.L."/>
            <person name="Turgeon B.G."/>
            <person name="Goodwin S.B."/>
            <person name="Spatafora J.W."/>
            <person name="Crous P.W."/>
            <person name="Grigoriev I.V."/>
        </authorList>
    </citation>
    <scope>NUCLEOTIDE SEQUENCE [LARGE SCALE GENOMIC DNA]</scope>
    <source>
        <strain evidence="20 21">CBS 611.86</strain>
    </source>
</reference>
<dbReference type="PANTHER" id="PTHR11731:SF200">
    <property type="entry name" value="DIPEPTIDYL PEPTIDASE 10, ISOFORM B"/>
    <property type="match status" value="1"/>
</dbReference>
<sequence length="906" mass="101740">MPRERAVNDEETEPLTQEQTTGRSSDDGSVSMSSISTASLVLEHINDGAFHGASHAKFGEKYRDEASGEGARAPEVFDVEDGRLPGLTPVDKKARRMLWIIGTICVVGWVLALASFLTGGAYKHPSTQPHDPLAPTTKGSGKKVTLDSVLSGQWYAQKQSVSWIAGPEGQDGLLLEKDVPGGDYLVVEDIRHKDTAAASGSRVTLMKKRTFKVNGKMIYPSNVWPSKNFKKVLVASEEQKNWRHSFTALYWIFDVDSQTAEPLDSENPDGVVQLASWSPQSDAVVFTRNNNMFLRKLDSNQVIPITHDGGTELFYGVPDWVYEEEVFQGNSATWWSEDGKYVAYLRTDESTVPTFPVQYFVSRPSGAKPKPGESAYPEVRDIKYPKAGAPNPIVSLQFFDVTKGEVFSVKIEDDFADDNRLITEIVWAGRSQQVIVRETNRESDVLKVVVMDVERRTGKTVRTQDVQALDGGWFEVSQRTTFVPAHPANGRNHDGYIDTVIHEGYDHIGYFSPLDNPTPVLLTKGEWEVVEAPSVVDLENNLVYYVSTERSSIERHPYVVGLDGTGKREVMEGSPPGYYDAHFSTGGSFALITYNGPSIPWQKLISTPSSKDKYAKILEENKGLDKFVRQHELPILDYETVDVDGFKLNVLERRPPHFNPKRKYPVLFYQYSGPGSQTVDKKFKVDFQSYVASSLGYIVITVDGRGTGFLGRKLRCITRGNIGYWESHDQIAVAKMWAAKKYVDADKIAIWGWSYGGFMTLKTLEMDAGETFKYGMAVAPVTDWRFYDSIYTERYMHTPQNNQQGYDNASISNVESLAKNVRFLLMHGVADDNVHMQNTLTLLDKLDLKGIENYDVHVFPDSDHSIYFHNANRIVYDKLSSWIINAFNGEWLRIENAVPKALVEGR</sequence>
<dbReference type="OrthoDB" id="16520at2759"/>
<keyword evidence="9 17" id="KW-0812">Transmembrane</keyword>
<dbReference type="EC" id="3.4.14.5" evidence="5"/>
<evidence type="ECO:0000256" key="16">
    <source>
        <dbReference type="SAM" id="MobiDB-lite"/>
    </source>
</evidence>
<dbReference type="EMBL" id="JAADJZ010000016">
    <property type="protein sequence ID" value="KAF2869275.1"/>
    <property type="molecule type" value="Genomic_DNA"/>
</dbReference>
<keyword evidence="11" id="KW-0720">Serine protease</keyword>
<evidence type="ECO:0000256" key="10">
    <source>
        <dbReference type="ARBA" id="ARBA00022801"/>
    </source>
</evidence>
<evidence type="ECO:0000256" key="15">
    <source>
        <dbReference type="ARBA" id="ARBA00023180"/>
    </source>
</evidence>
<evidence type="ECO:0000256" key="8">
    <source>
        <dbReference type="ARBA" id="ARBA00022670"/>
    </source>
</evidence>
<dbReference type="Pfam" id="PF00326">
    <property type="entry name" value="Peptidase_S9"/>
    <property type="match status" value="1"/>
</dbReference>
<dbReference type="GO" id="GO:0008239">
    <property type="term" value="F:dipeptidyl-peptidase activity"/>
    <property type="evidence" value="ECO:0007669"/>
    <property type="project" value="UniProtKB-EC"/>
</dbReference>
<evidence type="ECO:0000256" key="7">
    <source>
        <dbReference type="ARBA" id="ARBA00022554"/>
    </source>
</evidence>
<keyword evidence="12" id="KW-0735">Signal-anchor</keyword>
<evidence type="ECO:0000259" key="19">
    <source>
        <dbReference type="Pfam" id="PF00930"/>
    </source>
</evidence>
<protein>
    <recommendedName>
        <fullName evidence="5">dipeptidyl-peptidase IV</fullName>
        <ecNumber evidence="5">3.4.14.5</ecNumber>
    </recommendedName>
</protein>
<accession>A0A7C8M741</accession>
<organism evidence="20 21">
    <name type="scientific">Massariosphaeria phaeospora</name>
    <dbReference type="NCBI Taxonomy" id="100035"/>
    <lineage>
        <taxon>Eukaryota</taxon>
        <taxon>Fungi</taxon>
        <taxon>Dikarya</taxon>
        <taxon>Ascomycota</taxon>
        <taxon>Pezizomycotina</taxon>
        <taxon>Dothideomycetes</taxon>
        <taxon>Pleosporomycetidae</taxon>
        <taxon>Pleosporales</taxon>
        <taxon>Pleosporales incertae sedis</taxon>
        <taxon>Massariosphaeria</taxon>
    </lineage>
</organism>
<feature type="domain" description="Dipeptidylpeptidase IV N-terminal" evidence="19">
    <location>
        <begin position="227"/>
        <end position="601"/>
    </location>
</feature>
<evidence type="ECO:0000256" key="1">
    <source>
        <dbReference type="ARBA" id="ARBA00001257"/>
    </source>
</evidence>
<feature type="compositionally biased region" description="Low complexity" evidence="16">
    <location>
        <begin position="14"/>
        <end position="32"/>
    </location>
</feature>
<keyword evidence="6 20" id="KW-0031">Aminopeptidase</keyword>
<evidence type="ECO:0000256" key="17">
    <source>
        <dbReference type="SAM" id="Phobius"/>
    </source>
</evidence>
<keyword evidence="14 17" id="KW-0472">Membrane</keyword>
<dbReference type="Pfam" id="PF00930">
    <property type="entry name" value="DPPIV_N"/>
    <property type="match status" value="1"/>
</dbReference>
<keyword evidence="15" id="KW-0325">Glycoprotein</keyword>
<dbReference type="Gene3D" id="2.140.10.30">
    <property type="entry name" value="Dipeptidylpeptidase IV, N-terminal domain"/>
    <property type="match status" value="1"/>
</dbReference>
<keyword evidence="8" id="KW-0645">Protease</keyword>
<dbReference type="InterPro" id="IPR002469">
    <property type="entry name" value="Peptidase_S9B_N"/>
</dbReference>
<evidence type="ECO:0000313" key="20">
    <source>
        <dbReference type="EMBL" id="KAF2869275.1"/>
    </source>
</evidence>
<evidence type="ECO:0000256" key="4">
    <source>
        <dbReference type="ARBA" id="ARBA00006150"/>
    </source>
</evidence>
<evidence type="ECO:0000256" key="6">
    <source>
        <dbReference type="ARBA" id="ARBA00022438"/>
    </source>
</evidence>
<keyword evidence="10" id="KW-0378">Hydrolase</keyword>
<proteinExistence type="inferred from homology"/>
<comment type="subcellular location">
    <subcellularLocation>
        <location evidence="3">Vacuole membrane</location>
        <topology evidence="3">Single-pass type II membrane protein</topology>
    </subcellularLocation>
</comment>
<evidence type="ECO:0000256" key="3">
    <source>
        <dbReference type="ARBA" id="ARBA00004576"/>
    </source>
</evidence>
<dbReference type="InterPro" id="IPR050278">
    <property type="entry name" value="Serine_Prot_S9B/DPPIV"/>
</dbReference>
<comment type="caution">
    <text evidence="20">The sequence shown here is derived from an EMBL/GenBank/DDBJ whole genome shotgun (WGS) entry which is preliminary data.</text>
</comment>
<dbReference type="FunFam" id="3.40.50.1820:FF:000003">
    <property type="entry name" value="Dipeptidyl peptidase 4"/>
    <property type="match status" value="1"/>
</dbReference>
<dbReference type="GO" id="GO:0008236">
    <property type="term" value="F:serine-type peptidase activity"/>
    <property type="evidence" value="ECO:0007669"/>
    <property type="project" value="UniProtKB-KW"/>
</dbReference>
<feature type="transmembrane region" description="Helical" evidence="17">
    <location>
        <begin position="97"/>
        <end position="122"/>
    </location>
</feature>
<comment type="catalytic activity">
    <reaction evidence="1">
        <text>Release of an N-terminal dipeptide, Xaa-Yaa-|-Zaa-, from a polypeptide, preferentially when Yaa is Pro, provided Zaa is neither Pro nor hydroxyproline.</text>
        <dbReference type="EC" id="3.4.14.5"/>
    </reaction>
</comment>
<comment type="function">
    <text evidence="2">Type IV dipeptidyl-peptidase which removes N-terminal dipeptides sequentially from polypeptides having unsubstituted N-termini provided that the penultimate residue is proline.</text>
</comment>